<feature type="compositionally biased region" description="Basic and acidic residues" evidence="1">
    <location>
        <begin position="523"/>
        <end position="533"/>
    </location>
</feature>
<name>A0A0C3P6Q8_PISTI</name>
<dbReference type="AlphaFoldDB" id="A0A0C3P6Q8"/>
<dbReference type="InParanoid" id="A0A0C3P6Q8"/>
<dbReference type="HOGENOM" id="CLU_032664_0_0_1"/>
<keyword evidence="3" id="KW-1185">Reference proteome</keyword>
<gene>
    <name evidence="2" type="ORF">M404DRAFT_632178</name>
</gene>
<feature type="region of interest" description="Disordered" evidence="1">
    <location>
        <begin position="377"/>
        <end position="415"/>
    </location>
</feature>
<reference evidence="3" key="2">
    <citation type="submission" date="2015-01" db="EMBL/GenBank/DDBJ databases">
        <title>Evolutionary Origins and Diversification of the Mycorrhizal Mutualists.</title>
        <authorList>
            <consortium name="DOE Joint Genome Institute"/>
            <consortium name="Mycorrhizal Genomics Consortium"/>
            <person name="Kohler A."/>
            <person name="Kuo A."/>
            <person name="Nagy L.G."/>
            <person name="Floudas D."/>
            <person name="Copeland A."/>
            <person name="Barry K.W."/>
            <person name="Cichocki N."/>
            <person name="Veneault-Fourrey C."/>
            <person name="LaButti K."/>
            <person name="Lindquist E.A."/>
            <person name="Lipzen A."/>
            <person name="Lundell T."/>
            <person name="Morin E."/>
            <person name="Murat C."/>
            <person name="Riley R."/>
            <person name="Ohm R."/>
            <person name="Sun H."/>
            <person name="Tunlid A."/>
            <person name="Henrissat B."/>
            <person name="Grigoriev I.V."/>
            <person name="Hibbett D.S."/>
            <person name="Martin F."/>
        </authorList>
    </citation>
    <scope>NUCLEOTIDE SEQUENCE [LARGE SCALE GENOMIC DNA]</scope>
    <source>
        <strain evidence="3">Marx 270</strain>
    </source>
</reference>
<sequence length="557" mass="65302">MIARRVLRELLQRPLGPYHDKDVLSKECRLSGQSKLVLYSFVLEHEGRVIGLDQSETPLEGRREDHRRFRFRGTLKIGDPDWLSDWGVKLVEAELDLRWSERAMREGERRGPPLTLKELFGNKLLKCSGSALRDRDDECELLLRIQGERGLPAVFMRASRVKDELLWTSKDQLRQYEVHTMDVATYSFSENFLWRYRLLDLMEKIVERYPYVPIEARHPEWFARKYIRDFAYPEKDKHRRIIYDSSDSDISDTDERRVRTPRQLLHVHKSEILGLFAAHAEWLLTSEAARRNNVLDLKVWYIFWKQAKKERREAARNGVIWGWPVGQEPRAEDPISSTSGEEDDEDNIVERNPVIGKPTPLVQRKLEIARKKRLNGRRRIESSASESESDVQGHAYASDFSGDSESPWEPDESPAADKEVLRLVPWQLTIPPDPPDATGRWQCPLPTCQYKIDLRRLTEENRRDVDDAIIRYIMRKEWQNVYMDDTVIRGFLQMVRNHNDGHFTEVGVKVVREGNRERLERIRPRQEGVEPHSLRGRLPPKGSLRGESTATMFHVIE</sequence>
<feature type="region of interest" description="Disordered" evidence="1">
    <location>
        <begin position="523"/>
        <end position="543"/>
    </location>
</feature>
<evidence type="ECO:0000313" key="3">
    <source>
        <dbReference type="Proteomes" id="UP000054217"/>
    </source>
</evidence>
<organism evidence="2 3">
    <name type="scientific">Pisolithus tinctorius Marx 270</name>
    <dbReference type="NCBI Taxonomy" id="870435"/>
    <lineage>
        <taxon>Eukaryota</taxon>
        <taxon>Fungi</taxon>
        <taxon>Dikarya</taxon>
        <taxon>Basidiomycota</taxon>
        <taxon>Agaricomycotina</taxon>
        <taxon>Agaricomycetes</taxon>
        <taxon>Agaricomycetidae</taxon>
        <taxon>Boletales</taxon>
        <taxon>Sclerodermatineae</taxon>
        <taxon>Pisolithaceae</taxon>
        <taxon>Pisolithus</taxon>
    </lineage>
</organism>
<proteinExistence type="predicted"/>
<reference evidence="2 3" key="1">
    <citation type="submission" date="2014-04" db="EMBL/GenBank/DDBJ databases">
        <authorList>
            <consortium name="DOE Joint Genome Institute"/>
            <person name="Kuo A."/>
            <person name="Kohler A."/>
            <person name="Costa M.D."/>
            <person name="Nagy L.G."/>
            <person name="Floudas D."/>
            <person name="Copeland A."/>
            <person name="Barry K.W."/>
            <person name="Cichocki N."/>
            <person name="Veneault-Fourrey C."/>
            <person name="LaButti K."/>
            <person name="Lindquist E.A."/>
            <person name="Lipzen A."/>
            <person name="Lundell T."/>
            <person name="Morin E."/>
            <person name="Murat C."/>
            <person name="Sun H."/>
            <person name="Tunlid A."/>
            <person name="Henrissat B."/>
            <person name="Grigoriev I.V."/>
            <person name="Hibbett D.S."/>
            <person name="Martin F."/>
            <person name="Nordberg H.P."/>
            <person name="Cantor M.N."/>
            <person name="Hua S.X."/>
        </authorList>
    </citation>
    <scope>NUCLEOTIDE SEQUENCE [LARGE SCALE GENOMIC DNA]</scope>
    <source>
        <strain evidence="2 3">Marx 270</strain>
    </source>
</reference>
<protein>
    <submittedName>
        <fullName evidence="2">Uncharacterized protein</fullName>
    </submittedName>
</protein>
<evidence type="ECO:0000313" key="2">
    <source>
        <dbReference type="EMBL" id="KIO03064.1"/>
    </source>
</evidence>
<dbReference type="EMBL" id="KN831978">
    <property type="protein sequence ID" value="KIO03064.1"/>
    <property type="molecule type" value="Genomic_DNA"/>
</dbReference>
<dbReference type="Proteomes" id="UP000054217">
    <property type="component" value="Unassembled WGS sequence"/>
</dbReference>
<feature type="region of interest" description="Disordered" evidence="1">
    <location>
        <begin position="325"/>
        <end position="356"/>
    </location>
</feature>
<evidence type="ECO:0000256" key="1">
    <source>
        <dbReference type="SAM" id="MobiDB-lite"/>
    </source>
</evidence>
<dbReference type="OrthoDB" id="3226250at2759"/>
<accession>A0A0C3P6Q8</accession>